<accession>A0AAV4FRL7</accession>
<proteinExistence type="predicted"/>
<reference evidence="1 2" key="1">
    <citation type="journal article" date="2021" name="Elife">
        <title>Chloroplast acquisition without the gene transfer in kleptoplastic sea slugs, Plakobranchus ocellatus.</title>
        <authorList>
            <person name="Maeda T."/>
            <person name="Takahashi S."/>
            <person name="Yoshida T."/>
            <person name="Shimamura S."/>
            <person name="Takaki Y."/>
            <person name="Nagai Y."/>
            <person name="Toyoda A."/>
            <person name="Suzuki Y."/>
            <person name="Arimoto A."/>
            <person name="Ishii H."/>
            <person name="Satoh N."/>
            <person name="Nishiyama T."/>
            <person name="Hasebe M."/>
            <person name="Maruyama T."/>
            <person name="Minagawa J."/>
            <person name="Obokata J."/>
            <person name="Shigenobu S."/>
        </authorList>
    </citation>
    <scope>NUCLEOTIDE SEQUENCE [LARGE SCALE GENOMIC DNA]</scope>
</reference>
<dbReference type="AlphaFoldDB" id="A0AAV4FRL7"/>
<gene>
    <name evidence="1" type="ORF">ElyMa_005789200</name>
</gene>
<name>A0AAV4FRL7_9GAST</name>
<evidence type="ECO:0000313" key="2">
    <source>
        <dbReference type="Proteomes" id="UP000762676"/>
    </source>
</evidence>
<dbReference type="Proteomes" id="UP000762676">
    <property type="component" value="Unassembled WGS sequence"/>
</dbReference>
<dbReference type="EMBL" id="BMAT01011622">
    <property type="protein sequence ID" value="GFR75988.1"/>
    <property type="molecule type" value="Genomic_DNA"/>
</dbReference>
<sequence>MDPVDWNCISQSVISIISQHPDKDLNINPHSITGQITDGAPEEPMFNCTLLSTPLKRNLFRLLSSLLFRVLGVQLGVPTLPHTQLTAANDNCYIEREFIPFHDAHERNYEDDTKGLRHAIRDVRRCLFDDVLRIEAPVHFEGGVRVTRLMR</sequence>
<comment type="caution">
    <text evidence="1">The sequence shown here is derived from an EMBL/GenBank/DDBJ whole genome shotgun (WGS) entry which is preliminary data.</text>
</comment>
<organism evidence="1 2">
    <name type="scientific">Elysia marginata</name>
    <dbReference type="NCBI Taxonomy" id="1093978"/>
    <lineage>
        <taxon>Eukaryota</taxon>
        <taxon>Metazoa</taxon>
        <taxon>Spiralia</taxon>
        <taxon>Lophotrochozoa</taxon>
        <taxon>Mollusca</taxon>
        <taxon>Gastropoda</taxon>
        <taxon>Heterobranchia</taxon>
        <taxon>Euthyneura</taxon>
        <taxon>Panpulmonata</taxon>
        <taxon>Sacoglossa</taxon>
        <taxon>Placobranchoidea</taxon>
        <taxon>Plakobranchidae</taxon>
        <taxon>Elysia</taxon>
    </lineage>
</organism>
<evidence type="ECO:0000313" key="1">
    <source>
        <dbReference type="EMBL" id="GFR75988.1"/>
    </source>
</evidence>
<protein>
    <submittedName>
        <fullName evidence="1">Uncharacterized protein</fullName>
    </submittedName>
</protein>
<keyword evidence="2" id="KW-1185">Reference proteome</keyword>